<dbReference type="Proteomes" id="UP000741863">
    <property type="component" value="Unassembled WGS sequence"/>
</dbReference>
<evidence type="ECO:0000313" key="1">
    <source>
        <dbReference type="EMBL" id="MBM7634047.1"/>
    </source>
</evidence>
<dbReference type="InterPro" id="IPR046053">
    <property type="entry name" value="DUF6011"/>
</dbReference>
<accession>A0ABS2PFK6</accession>
<organism evidence="1 2">
    <name type="scientific">Geomicrobium sediminis</name>
    <dbReference type="NCBI Taxonomy" id="1347788"/>
    <lineage>
        <taxon>Bacteria</taxon>
        <taxon>Bacillati</taxon>
        <taxon>Bacillota</taxon>
        <taxon>Bacilli</taxon>
        <taxon>Bacillales</taxon>
        <taxon>Geomicrobium</taxon>
    </lineage>
</organism>
<dbReference type="RefSeq" id="WP_239575611.1">
    <property type="nucleotide sequence ID" value="NZ_JAFBEC010000009.1"/>
</dbReference>
<name>A0ABS2PFK6_9BACL</name>
<dbReference type="EMBL" id="JAFBEC010000009">
    <property type="protein sequence ID" value="MBM7634047.1"/>
    <property type="molecule type" value="Genomic_DNA"/>
</dbReference>
<comment type="caution">
    <text evidence="1">The sequence shown here is derived from an EMBL/GenBank/DDBJ whole genome shotgun (WGS) entry which is preliminary data.</text>
</comment>
<gene>
    <name evidence="1" type="ORF">JOD17_003147</name>
</gene>
<dbReference type="Pfam" id="PF19474">
    <property type="entry name" value="DUF6011"/>
    <property type="match status" value="1"/>
</dbReference>
<proteinExistence type="predicted"/>
<keyword evidence="2" id="KW-1185">Reference proteome</keyword>
<reference evidence="1 2" key="1">
    <citation type="submission" date="2021-01" db="EMBL/GenBank/DDBJ databases">
        <title>Genomic Encyclopedia of Type Strains, Phase IV (KMG-IV): sequencing the most valuable type-strain genomes for metagenomic binning, comparative biology and taxonomic classification.</title>
        <authorList>
            <person name="Goeker M."/>
        </authorList>
    </citation>
    <scope>NUCLEOTIDE SEQUENCE [LARGE SCALE GENOMIC DNA]</scope>
    <source>
        <strain evidence="1 2">DSM 25540</strain>
    </source>
</reference>
<protein>
    <submittedName>
        <fullName evidence="1">Uncharacterized protein</fullName>
    </submittedName>
</protein>
<evidence type="ECO:0000313" key="2">
    <source>
        <dbReference type="Proteomes" id="UP000741863"/>
    </source>
</evidence>
<sequence length="40" mass="4692">MNEILECHNCGRPLKDAKSRERGYGPKCWQKLKEKSEEAE</sequence>